<dbReference type="Pfam" id="PF03816">
    <property type="entry name" value="LytR_cpsA_psr"/>
    <property type="match status" value="1"/>
</dbReference>
<dbReference type="PANTHER" id="PTHR33392">
    <property type="entry name" value="POLYISOPRENYL-TEICHOIC ACID--PEPTIDOGLYCAN TEICHOIC ACID TRANSFERASE TAGU"/>
    <property type="match status" value="1"/>
</dbReference>
<reference evidence="4 5" key="1">
    <citation type="journal article" date="2013" name="Stand. Genomic Sci.">
        <title>Genomic Encyclopedia of Type Strains, Phase I: The one thousand microbial genomes (KMG-I) project.</title>
        <authorList>
            <person name="Kyrpides N.C."/>
            <person name="Woyke T."/>
            <person name="Eisen J.A."/>
            <person name="Garrity G."/>
            <person name="Lilburn T.G."/>
            <person name="Beck B.J."/>
            <person name="Whitman W.B."/>
            <person name="Hugenholtz P."/>
            <person name="Klenk H.P."/>
        </authorList>
    </citation>
    <scope>NUCLEOTIDE SEQUENCE [LARGE SCALE GENOMIC DNA]</scope>
    <source>
        <strain evidence="4 5">DSM 45044</strain>
    </source>
</reference>
<name>A0A562ULJ1_9ACTN</name>
<organism evidence="4 5">
    <name type="scientific">Stackebrandtia albiflava</name>
    <dbReference type="NCBI Taxonomy" id="406432"/>
    <lineage>
        <taxon>Bacteria</taxon>
        <taxon>Bacillati</taxon>
        <taxon>Actinomycetota</taxon>
        <taxon>Actinomycetes</taxon>
        <taxon>Glycomycetales</taxon>
        <taxon>Glycomycetaceae</taxon>
        <taxon>Stackebrandtia</taxon>
    </lineage>
</organism>
<evidence type="ECO:0000256" key="1">
    <source>
        <dbReference type="ARBA" id="ARBA00006068"/>
    </source>
</evidence>
<comment type="similarity">
    <text evidence="1">Belongs to the LytR/CpsA/Psr (LCP) family.</text>
</comment>
<dbReference type="EMBL" id="VLLL01000012">
    <property type="protein sequence ID" value="TWJ06479.1"/>
    <property type="molecule type" value="Genomic_DNA"/>
</dbReference>
<dbReference type="NCBIfam" id="TIGR00350">
    <property type="entry name" value="lytR_cpsA_psr"/>
    <property type="match status" value="1"/>
</dbReference>
<keyword evidence="2" id="KW-0812">Transmembrane</keyword>
<dbReference type="InterPro" id="IPR004474">
    <property type="entry name" value="LytR_CpsA_psr"/>
</dbReference>
<evidence type="ECO:0000256" key="2">
    <source>
        <dbReference type="SAM" id="Phobius"/>
    </source>
</evidence>
<dbReference type="OrthoDB" id="5171929at2"/>
<dbReference type="RefSeq" id="WP_147144558.1">
    <property type="nucleotide sequence ID" value="NZ_BAABIJ010000002.1"/>
</dbReference>
<dbReference type="AlphaFoldDB" id="A0A562ULJ1"/>
<comment type="caution">
    <text evidence="4">The sequence shown here is derived from an EMBL/GenBank/DDBJ whole genome shotgun (WGS) entry which is preliminary data.</text>
</comment>
<evidence type="ECO:0000259" key="3">
    <source>
        <dbReference type="Pfam" id="PF03816"/>
    </source>
</evidence>
<feature type="transmembrane region" description="Helical" evidence="2">
    <location>
        <begin position="20"/>
        <end position="44"/>
    </location>
</feature>
<evidence type="ECO:0000313" key="5">
    <source>
        <dbReference type="Proteomes" id="UP000321617"/>
    </source>
</evidence>
<dbReference type="Proteomes" id="UP000321617">
    <property type="component" value="Unassembled WGS sequence"/>
</dbReference>
<keyword evidence="2" id="KW-0472">Membrane</keyword>
<accession>A0A562ULJ1</accession>
<gene>
    <name evidence="4" type="ORF">LX16_5215</name>
</gene>
<keyword evidence="5" id="KW-1185">Reference proteome</keyword>
<dbReference type="InterPro" id="IPR050922">
    <property type="entry name" value="LytR/CpsA/Psr_CW_biosynth"/>
</dbReference>
<dbReference type="PANTHER" id="PTHR33392:SF6">
    <property type="entry name" value="POLYISOPRENYL-TEICHOIC ACID--PEPTIDOGLYCAN TEICHOIC ACID TRANSFERASE TAGU"/>
    <property type="match status" value="1"/>
</dbReference>
<evidence type="ECO:0000313" key="4">
    <source>
        <dbReference type="EMBL" id="TWJ06479.1"/>
    </source>
</evidence>
<proteinExistence type="inferred from homology"/>
<dbReference type="Gene3D" id="3.40.630.190">
    <property type="entry name" value="LCP protein"/>
    <property type="match status" value="1"/>
</dbReference>
<protein>
    <submittedName>
        <fullName evidence="4">LytR family transcriptional attenuator</fullName>
    </submittedName>
</protein>
<keyword evidence="2" id="KW-1133">Transmembrane helix</keyword>
<sequence length="355" mass="38455">MGTREAGRRHAVPRPPWWAFPLTGFGALLTVLSIATLGYSAVLLHSVDAALEDKPLLPDQEAPDPGDEITGPLNILLVGADLRVDRHNRALADTIIVLHIDRDLDTATLVSIPRDLRVDIPDCGPDAGGAGCLDKINASYSLVGPKVEDSMANLATTLTDLTGVTFDGAAVVNFEGFLSTVEMFGGIELCLSQDLYTEHGDGFYPAGCNEYDPSDALSIVRERKNWPDGDYGRQRMQQHFLRQLLKRAEQEGYLSDPTKVVALIDAMAGQIVYDLQGRDVVDFAVALRHIDPDTMQTLKLPSTTQNIDGVSYVVIQPGSTDDVLSQSLFAAIRDDTLAAWVAANPGYVNADPARR</sequence>
<feature type="domain" description="Cell envelope-related transcriptional attenuator" evidence="3">
    <location>
        <begin position="92"/>
        <end position="249"/>
    </location>
</feature>